<feature type="binding site" evidence="1">
    <location>
        <begin position="74"/>
        <end position="76"/>
    </location>
    <ligand>
        <name>substrate</name>
    </ligand>
</feature>
<sequence>MAWNDSNSIERINRAKQVLPDFYYFEQFITESKANALYQQLACLNWQQPTLTVFNKEHKIPRKQIYMGDEGTGYRYSNQLFLPEPWQGSVLNLKNTLNNWFSTQFNAVLLNWYRTGEDKMGWHADNEAELGFSPTIASISLGAVRKFKIRENSTKQVTDLPLANGSCLLMTGRSQENYQHSLPVQKRVVDGRINLTFRTVCGV</sequence>
<dbReference type="KEGG" id="pseo:OM33_14425"/>
<dbReference type="eggNOG" id="COG3145">
    <property type="taxonomic scope" value="Bacteria"/>
</dbReference>
<reference evidence="3 4" key="1">
    <citation type="submission" date="2014-11" db="EMBL/GenBank/DDBJ databases">
        <title>Complete Genome Sequence of Pseudoalteromonas sp. Strain OCN003 Isolated from Kaneohe Bay, Oahu, Hawaii.</title>
        <authorList>
            <person name="Beurmann S."/>
            <person name="Videau P."/>
            <person name="Ushijima B."/>
            <person name="Smith A.M."/>
            <person name="Aeby G.S."/>
            <person name="Callahan S.M."/>
            <person name="Belcaid M."/>
        </authorList>
    </citation>
    <scope>NUCLEOTIDE SEQUENCE [LARGE SCALE GENOMIC DNA]</scope>
    <source>
        <strain evidence="3 4">OCN003</strain>
    </source>
</reference>
<dbReference type="OrthoDB" id="190276at2"/>
<feature type="binding site" evidence="1">
    <location>
        <position position="196"/>
    </location>
    <ligand>
        <name>2-oxoglutarate</name>
        <dbReference type="ChEBI" id="CHEBI:16810"/>
    </ligand>
</feature>
<evidence type="ECO:0000313" key="4">
    <source>
        <dbReference type="Proteomes" id="UP000030341"/>
    </source>
</evidence>
<feature type="binding site" evidence="1">
    <location>
        <position position="113"/>
    </location>
    <ligand>
        <name>2-oxoglutarate</name>
        <dbReference type="ChEBI" id="CHEBI:16810"/>
    </ligand>
</feature>
<dbReference type="EMBL" id="CP009888">
    <property type="protein sequence ID" value="AIY66172.1"/>
    <property type="molecule type" value="Genomic_DNA"/>
</dbReference>
<dbReference type="STRING" id="1348114.OM33_14425"/>
<proteinExistence type="predicted"/>
<dbReference type="GO" id="GO:0035516">
    <property type="term" value="F:broad specificity oxidative DNA demethylase activity"/>
    <property type="evidence" value="ECO:0007669"/>
    <property type="project" value="TreeGrafter"/>
</dbReference>
<keyword evidence="4" id="KW-1185">Reference proteome</keyword>
<dbReference type="PROSITE" id="PS51471">
    <property type="entry name" value="FE2OG_OXY"/>
    <property type="match status" value="1"/>
</dbReference>
<dbReference type="Pfam" id="PF13532">
    <property type="entry name" value="2OG-FeII_Oxy_2"/>
    <property type="match status" value="1"/>
</dbReference>
<name>A0A0A7EJQ4_9GAMM</name>
<evidence type="ECO:0000256" key="1">
    <source>
        <dbReference type="PIRSR" id="PIRSR632852-1"/>
    </source>
</evidence>
<dbReference type="GO" id="GO:0008198">
    <property type="term" value="F:ferrous iron binding"/>
    <property type="evidence" value="ECO:0007669"/>
    <property type="project" value="TreeGrafter"/>
</dbReference>
<feature type="binding site" evidence="1">
    <location>
        <position position="180"/>
    </location>
    <ligand>
        <name>2-oxoglutarate</name>
        <dbReference type="ChEBI" id="CHEBI:16810"/>
    </ligand>
</feature>
<feature type="binding site" evidence="1">
    <location>
        <position position="198"/>
    </location>
    <ligand>
        <name>2-oxoglutarate</name>
        <dbReference type="ChEBI" id="CHEBI:16810"/>
    </ligand>
</feature>
<dbReference type="InterPro" id="IPR032852">
    <property type="entry name" value="ALKBH2"/>
</dbReference>
<dbReference type="SUPFAM" id="SSF51197">
    <property type="entry name" value="Clavaminate synthase-like"/>
    <property type="match status" value="1"/>
</dbReference>
<evidence type="ECO:0000259" key="2">
    <source>
        <dbReference type="PROSITE" id="PS51471"/>
    </source>
</evidence>
<feature type="binding site" evidence="1">
    <location>
        <position position="111"/>
    </location>
    <ligand>
        <name>2-oxoglutarate</name>
        <dbReference type="ChEBI" id="CHEBI:16810"/>
    </ligand>
</feature>
<organism evidence="3 4">
    <name type="scientific">Pseudoalteromonas piratica</name>
    <dbReference type="NCBI Taxonomy" id="1348114"/>
    <lineage>
        <taxon>Bacteria</taxon>
        <taxon>Pseudomonadati</taxon>
        <taxon>Pseudomonadota</taxon>
        <taxon>Gammaproteobacteria</taxon>
        <taxon>Alteromonadales</taxon>
        <taxon>Pseudoalteromonadaceae</taxon>
        <taxon>Pseudoalteromonas</taxon>
    </lineage>
</organism>
<dbReference type="Gene3D" id="2.60.120.590">
    <property type="entry name" value="Alpha-ketoglutarate-dependent dioxygenase AlkB-like"/>
    <property type="match status" value="1"/>
</dbReference>
<dbReference type="PANTHER" id="PTHR31573:SF1">
    <property type="entry name" value="DNA OXIDATIVE DEMETHYLASE ALKBH2"/>
    <property type="match status" value="1"/>
</dbReference>
<accession>A0A0A7EJQ4</accession>
<protein>
    <submittedName>
        <fullName evidence="3">2OG-Fe(II) oxygenase</fullName>
    </submittedName>
</protein>
<dbReference type="HOGENOM" id="CLU_048788_5_2_6"/>
<dbReference type="Proteomes" id="UP000030341">
    <property type="component" value="Chromosome 1"/>
</dbReference>
<dbReference type="InterPro" id="IPR005123">
    <property type="entry name" value="Oxoglu/Fe-dep_dioxygenase_dom"/>
</dbReference>
<feature type="binding site" evidence="1">
    <location>
        <begin position="54"/>
        <end position="56"/>
    </location>
    <ligand>
        <name>substrate</name>
    </ligand>
</feature>
<feature type="binding site" evidence="1">
    <location>
        <position position="123"/>
    </location>
    <ligand>
        <name>2-oxoglutarate</name>
        <dbReference type="ChEBI" id="CHEBI:16810"/>
    </ligand>
</feature>
<dbReference type="PANTHER" id="PTHR31573">
    <property type="entry name" value="ALPHA-KETOGLUTARATE-DEPENDENT DIOXYGENASE ALKB HOMOLOG 2"/>
    <property type="match status" value="1"/>
</dbReference>
<dbReference type="InterPro" id="IPR037151">
    <property type="entry name" value="AlkB-like_sf"/>
</dbReference>
<dbReference type="GO" id="GO:0051747">
    <property type="term" value="F:cytosine C-5 DNA demethylase activity"/>
    <property type="evidence" value="ECO:0007669"/>
    <property type="project" value="TreeGrafter"/>
</dbReference>
<feature type="domain" description="Fe2OG dioxygenase" evidence="2">
    <location>
        <begin position="104"/>
        <end position="201"/>
    </location>
</feature>
<dbReference type="RefSeq" id="WP_038642735.1">
    <property type="nucleotide sequence ID" value="NZ_CP009888.1"/>
</dbReference>
<dbReference type="InterPro" id="IPR027450">
    <property type="entry name" value="AlkB-like"/>
</dbReference>
<dbReference type="AlphaFoldDB" id="A0A0A7EJQ4"/>
<gene>
    <name evidence="3" type="ORF">OM33_14425</name>
</gene>
<feature type="binding site" evidence="1">
    <location>
        <position position="192"/>
    </location>
    <ligand>
        <name>2-oxoglutarate</name>
        <dbReference type="ChEBI" id="CHEBI:16810"/>
    </ligand>
</feature>
<dbReference type="GO" id="GO:0006307">
    <property type="term" value="P:DNA alkylation repair"/>
    <property type="evidence" value="ECO:0007669"/>
    <property type="project" value="TreeGrafter"/>
</dbReference>
<evidence type="ECO:0000313" key="3">
    <source>
        <dbReference type="EMBL" id="AIY66172.1"/>
    </source>
</evidence>